<keyword evidence="3" id="KW-1185">Reference proteome</keyword>
<evidence type="ECO:0000313" key="2">
    <source>
        <dbReference type="EMBL" id="KAG2389126.1"/>
    </source>
</evidence>
<dbReference type="RefSeq" id="XP_044553118.1">
    <property type="nucleotide sequence ID" value="XM_044690523.1"/>
</dbReference>
<evidence type="ECO:0000259" key="1">
    <source>
        <dbReference type="Pfam" id="PF01928"/>
    </source>
</evidence>
<dbReference type="AlphaFoldDB" id="A0AA88KPY7"/>
<dbReference type="InterPro" id="IPR033469">
    <property type="entry name" value="CYTH-like_dom_sf"/>
</dbReference>
<protein>
    <recommendedName>
        <fullName evidence="1">CYTH domain-containing protein</fullName>
    </recommendedName>
</protein>
<organism evidence="2 3">
    <name type="scientific">Naegleria lovaniensis</name>
    <name type="common">Amoeba</name>
    <dbReference type="NCBI Taxonomy" id="51637"/>
    <lineage>
        <taxon>Eukaryota</taxon>
        <taxon>Discoba</taxon>
        <taxon>Heterolobosea</taxon>
        <taxon>Tetramitia</taxon>
        <taxon>Eutetramitia</taxon>
        <taxon>Vahlkampfiidae</taxon>
        <taxon>Naegleria</taxon>
    </lineage>
</organism>
<dbReference type="PANTHER" id="PTHR14586">
    <property type="entry name" value="THIAMINE-TRIPHOSPHATASE"/>
    <property type="match status" value="1"/>
</dbReference>
<dbReference type="SUPFAM" id="SSF55154">
    <property type="entry name" value="CYTH-like phosphatases"/>
    <property type="match status" value="1"/>
</dbReference>
<dbReference type="Proteomes" id="UP000816034">
    <property type="component" value="Unassembled WGS sequence"/>
</dbReference>
<proteinExistence type="predicted"/>
<dbReference type="EMBL" id="PYSW02000008">
    <property type="protein sequence ID" value="KAG2389126.1"/>
    <property type="molecule type" value="Genomic_DNA"/>
</dbReference>
<dbReference type="GO" id="GO:0042357">
    <property type="term" value="P:thiamine diphosphate metabolic process"/>
    <property type="evidence" value="ECO:0007669"/>
    <property type="project" value="TreeGrafter"/>
</dbReference>
<dbReference type="InterPro" id="IPR023577">
    <property type="entry name" value="CYTH_domain"/>
</dbReference>
<dbReference type="Gene3D" id="2.40.320.10">
    <property type="entry name" value="Hypothetical Protein Pfu-838710-001"/>
    <property type="match status" value="1"/>
</dbReference>
<dbReference type="GeneID" id="68106979"/>
<accession>A0AA88KPY7</accession>
<dbReference type="InterPro" id="IPR039582">
    <property type="entry name" value="THTPA"/>
</dbReference>
<sequence>MIEIEKKFHFSRNWLTDEEKVHHPLSELLEKSQFLKKQTFVDVYYDTAEYSLTCLDIWLRKRETQFECKVPASFMKEYEYYYSNNISSLELIEKEQKKLLNAEQTGNGRQLVDQYKELTNYEDIGKFLNYILFNQESSPELNDMMKKLTPFVSLQTTRTSYLYGDEFKIDLDECSCLFPKQILNVCDVGEIELMVSSENEIEIASHKILKFFTQFKLDTSLVKSKLFTALEKTNVKHMEILQKAGVLFKRMVKC</sequence>
<dbReference type="Pfam" id="PF01928">
    <property type="entry name" value="CYTH"/>
    <property type="match status" value="1"/>
</dbReference>
<dbReference type="GO" id="GO:0050333">
    <property type="term" value="F:thiamine triphosphate phosphatase activity"/>
    <property type="evidence" value="ECO:0007669"/>
    <property type="project" value="InterPro"/>
</dbReference>
<dbReference type="PANTHER" id="PTHR14586:SF1">
    <property type="entry name" value="THIAMINE-TRIPHOSPHATASE"/>
    <property type="match status" value="1"/>
</dbReference>
<reference evidence="2 3" key="1">
    <citation type="journal article" date="2018" name="BMC Genomics">
        <title>The genome of Naegleria lovaniensis, the basis for a comparative approach to unravel pathogenicity factors of the human pathogenic amoeba N. fowleri.</title>
        <authorList>
            <person name="Liechti N."/>
            <person name="Schurch N."/>
            <person name="Bruggmann R."/>
            <person name="Wittwer M."/>
        </authorList>
    </citation>
    <scope>NUCLEOTIDE SEQUENCE [LARGE SCALE GENOMIC DNA]</scope>
    <source>
        <strain evidence="2 3">ATCC 30569</strain>
    </source>
</reference>
<feature type="domain" description="CYTH" evidence="1">
    <location>
        <begin position="1"/>
        <end position="218"/>
    </location>
</feature>
<name>A0AA88KPY7_NAELO</name>
<comment type="caution">
    <text evidence="2">The sequence shown here is derived from an EMBL/GenBank/DDBJ whole genome shotgun (WGS) entry which is preliminary data.</text>
</comment>
<gene>
    <name evidence="2" type="ORF">C9374_014526</name>
</gene>
<dbReference type="GO" id="GO:0000287">
    <property type="term" value="F:magnesium ion binding"/>
    <property type="evidence" value="ECO:0007669"/>
    <property type="project" value="TreeGrafter"/>
</dbReference>
<evidence type="ECO:0000313" key="3">
    <source>
        <dbReference type="Proteomes" id="UP000816034"/>
    </source>
</evidence>